<dbReference type="InterPro" id="IPR019226">
    <property type="entry name" value="DUF2158"/>
</dbReference>
<keyword evidence="2" id="KW-1185">Reference proteome</keyword>
<dbReference type="EMBL" id="CP045997">
    <property type="protein sequence ID" value="QHV98690.1"/>
    <property type="molecule type" value="Genomic_DNA"/>
</dbReference>
<gene>
    <name evidence="1" type="ORF">GJR95_28415</name>
</gene>
<dbReference type="Pfam" id="PF09926">
    <property type="entry name" value="DUF2158"/>
    <property type="match status" value="1"/>
</dbReference>
<proteinExistence type="predicted"/>
<dbReference type="AlphaFoldDB" id="A0A6P1W417"/>
<reference evidence="1 2" key="1">
    <citation type="submission" date="2019-11" db="EMBL/GenBank/DDBJ databases">
        <title>Spirosoma endbachense sp. nov., isolated from a natural salt meadow.</title>
        <authorList>
            <person name="Rojas J."/>
            <person name="Ambika Manirajan B."/>
            <person name="Ratering S."/>
            <person name="Suarez C."/>
            <person name="Geissler-Plaum R."/>
            <person name="Schnell S."/>
        </authorList>
    </citation>
    <scope>NUCLEOTIDE SEQUENCE [LARGE SCALE GENOMIC DNA]</scope>
    <source>
        <strain evidence="1 2">I-24</strain>
    </source>
</reference>
<name>A0A6P1W417_9BACT</name>
<sequence length="84" mass="9017">MESIQVTSLVQLKSGGPIMTVKSFGQKLESGNPLSAMRSDDESQVNCEWFTGSALTHGTFAAASLAFVSEPNKPSNKKVIIEAW</sequence>
<evidence type="ECO:0000313" key="2">
    <source>
        <dbReference type="Proteomes" id="UP000464577"/>
    </source>
</evidence>
<evidence type="ECO:0000313" key="1">
    <source>
        <dbReference type="EMBL" id="QHV98690.1"/>
    </source>
</evidence>
<accession>A0A6P1W417</accession>
<dbReference type="RefSeq" id="WP_162389099.1">
    <property type="nucleotide sequence ID" value="NZ_CP045997.1"/>
</dbReference>
<organism evidence="1 2">
    <name type="scientific">Spirosoma endbachense</name>
    <dbReference type="NCBI Taxonomy" id="2666025"/>
    <lineage>
        <taxon>Bacteria</taxon>
        <taxon>Pseudomonadati</taxon>
        <taxon>Bacteroidota</taxon>
        <taxon>Cytophagia</taxon>
        <taxon>Cytophagales</taxon>
        <taxon>Cytophagaceae</taxon>
        <taxon>Spirosoma</taxon>
    </lineage>
</organism>
<dbReference type="KEGG" id="senf:GJR95_28415"/>
<protein>
    <submittedName>
        <fullName evidence="1">DUF2158 domain-containing protein</fullName>
    </submittedName>
</protein>
<dbReference type="Proteomes" id="UP000464577">
    <property type="component" value="Chromosome"/>
</dbReference>